<reference evidence="2 3" key="1">
    <citation type="submission" date="2023-12" db="EMBL/GenBank/DDBJ databases">
        <title>A high-quality genome assembly for Dillenia turbinata (Dilleniales).</title>
        <authorList>
            <person name="Chanderbali A."/>
        </authorList>
    </citation>
    <scope>NUCLEOTIDE SEQUENCE [LARGE SCALE GENOMIC DNA]</scope>
    <source>
        <strain evidence="2">LSX21</strain>
        <tissue evidence="2">Leaf</tissue>
    </source>
</reference>
<keyword evidence="3" id="KW-1185">Reference proteome</keyword>
<proteinExistence type="predicted"/>
<dbReference type="EMBL" id="JBAMMX010000026">
    <property type="protein sequence ID" value="KAK6914086.1"/>
    <property type="molecule type" value="Genomic_DNA"/>
</dbReference>
<gene>
    <name evidence="2" type="ORF">RJ641_021407</name>
</gene>
<comment type="caution">
    <text evidence="2">The sequence shown here is derived from an EMBL/GenBank/DDBJ whole genome shotgun (WGS) entry which is preliminary data.</text>
</comment>
<protein>
    <submittedName>
        <fullName evidence="2">Uncharacterized conserved protein UCP015417, vWA</fullName>
    </submittedName>
</protein>
<dbReference type="InterPro" id="IPR058580">
    <property type="entry name" value="DUF2828"/>
</dbReference>
<evidence type="ECO:0000259" key="1">
    <source>
        <dbReference type="Pfam" id="PF11443"/>
    </source>
</evidence>
<feature type="domain" description="DUF2828" evidence="1">
    <location>
        <begin position="4"/>
        <end position="64"/>
    </location>
</feature>
<organism evidence="2 3">
    <name type="scientific">Dillenia turbinata</name>
    <dbReference type="NCBI Taxonomy" id="194707"/>
    <lineage>
        <taxon>Eukaryota</taxon>
        <taxon>Viridiplantae</taxon>
        <taxon>Streptophyta</taxon>
        <taxon>Embryophyta</taxon>
        <taxon>Tracheophyta</taxon>
        <taxon>Spermatophyta</taxon>
        <taxon>Magnoliopsida</taxon>
        <taxon>eudicotyledons</taxon>
        <taxon>Gunneridae</taxon>
        <taxon>Pentapetalae</taxon>
        <taxon>Dilleniales</taxon>
        <taxon>Dilleniaceae</taxon>
        <taxon>Dillenia</taxon>
    </lineage>
</organism>
<dbReference type="Proteomes" id="UP001370490">
    <property type="component" value="Unassembled WGS sequence"/>
</dbReference>
<dbReference type="AlphaFoldDB" id="A0AAN8YUZ5"/>
<dbReference type="PANTHER" id="PTHR31373:SF17">
    <property type="entry name" value="OS06G0652100 PROTEIN"/>
    <property type="match status" value="1"/>
</dbReference>
<evidence type="ECO:0000313" key="3">
    <source>
        <dbReference type="Proteomes" id="UP001370490"/>
    </source>
</evidence>
<accession>A0AAN8YUZ5</accession>
<dbReference type="PANTHER" id="PTHR31373">
    <property type="entry name" value="OS06G0652100 PROTEIN"/>
    <property type="match status" value="1"/>
</dbReference>
<dbReference type="InterPro" id="IPR011205">
    <property type="entry name" value="UCP015417_vWA"/>
</dbReference>
<sequence>MGFTENGAVTFMETGNPNLDFFFHVAPSAPESTRIEYLQGSWRRNPLTTHKLVANLRGVRGTGSGTLLAA</sequence>
<evidence type="ECO:0000313" key="2">
    <source>
        <dbReference type="EMBL" id="KAK6914086.1"/>
    </source>
</evidence>
<dbReference type="Pfam" id="PF11443">
    <property type="entry name" value="DUF2828"/>
    <property type="match status" value="1"/>
</dbReference>
<name>A0AAN8YUZ5_9MAGN</name>